<accession>A0A1X7VW89</accession>
<dbReference type="AlphaFoldDB" id="A0A1X7VW89"/>
<dbReference type="InterPro" id="IPR013762">
    <property type="entry name" value="Integrase-like_cat_sf"/>
</dbReference>
<evidence type="ECO:0000313" key="2">
    <source>
        <dbReference type="EnsemblMetazoa" id="Aqu2.1.44607_001"/>
    </source>
</evidence>
<dbReference type="PANTHER" id="PTHR34605:SF3">
    <property type="entry name" value="P CELL-TYPE AGGLUTINATION PROTEIN MAP4-LIKE-RELATED"/>
    <property type="match status" value="1"/>
</dbReference>
<name>A0A1X7VW89_AMPQE</name>
<proteinExistence type="predicted"/>
<dbReference type="OMA" id="ENFAGHS"/>
<reference evidence="2" key="1">
    <citation type="submission" date="2017-05" db="UniProtKB">
        <authorList>
            <consortium name="EnsemblMetazoa"/>
        </authorList>
    </citation>
    <scope>IDENTIFICATION</scope>
</reference>
<dbReference type="InterPro" id="IPR052925">
    <property type="entry name" value="Phage_Integrase-like_Recomb"/>
</dbReference>
<evidence type="ECO:0000256" key="1">
    <source>
        <dbReference type="ARBA" id="ARBA00023172"/>
    </source>
</evidence>
<dbReference type="Gene3D" id="1.10.443.10">
    <property type="entry name" value="Intergrase catalytic core"/>
    <property type="match status" value="1"/>
</dbReference>
<dbReference type="GO" id="GO:0006310">
    <property type="term" value="P:DNA recombination"/>
    <property type="evidence" value="ECO:0007669"/>
    <property type="project" value="UniProtKB-KW"/>
</dbReference>
<dbReference type="PANTHER" id="PTHR34605">
    <property type="entry name" value="PHAGE_INTEGRASE DOMAIN-CONTAINING PROTEIN"/>
    <property type="match status" value="1"/>
</dbReference>
<dbReference type="EnsemblMetazoa" id="Aqu2.1.44607_001">
    <property type="protein sequence ID" value="Aqu2.1.44607_001"/>
    <property type="gene ID" value="Aqu2.1.44607"/>
</dbReference>
<keyword evidence="1" id="KW-0233">DNA recombination</keyword>
<organism evidence="2">
    <name type="scientific">Amphimedon queenslandica</name>
    <name type="common">Sponge</name>
    <dbReference type="NCBI Taxonomy" id="400682"/>
    <lineage>
        <taxon>Eukaryota</taxon>
        <taxon>Metazoa</taxon>
        <taxon>Porifera</taxon>
        <taxon>Demospongiae</taxon>
        <taxon>Heteroscleromorpha</taxon>
        <taxon>Haplosclerida</taxon>
        <taxon>Niphatidae</taxon>
        <taxon>Amphimedon</taxon>
    </lineage>
</organism>
<dbReference type="GO" id="GO:0003677">
    <property type="term" value="F:DNA binding"/>
    <property type="evidence" value="ECO:0007669"/>
    <property type="project" value="InterPro"/>
</dbReference>
<dbReference type="GO" id="GO:0015074">
    <property type="term" value="P:DNA integration"/>
    <property type="evidence" value="ECO:0007669"/>
    <property type="project" value="InterPro"/>
</dbReference>
<evidence type="ECO:0008006" key="3">
    <source>
        <dbReference type="Google" id="ProtNLM"/>
    </source>
</evidence>
<protein>
    <recommendedName>
        <fullName evidence="3">Tyr recombinase domain-containing protein</fullName>
    </recommendedName>
</protein>
<dbReference type="InParanoid" id="A0A1X7VW89"/>
<sequence length="87" mass="9344">MVDGQPLERTRLVEKVRRALSRAGLPAENFAGHSFRIGAATTAAAVGVEDSTIQALGQWKSSAFKFYIRPSTDHLAGVSRSLAQCNV</sequence>
<dbReference type="InterPro" id="IPR011010">
    <property type="entry name" value="DNA_brk_join_enz"/>
</dbReference>
<dbReference type="SUPFAM" id="SSF56349">
    <property type="entry name" value="DNA breaking-rejoining enzymes"/>
    <property type="match status" value="1"/>
</dbReference>